<reference evidence="2 3" key="1">
    <citation type="submission" date="2023-02" db="EMBL/GenBank/DDBJ databases">
        <title>LHISI_Scaffold_Assembly.</title>
        <authorList>
            <person name="Stuart O.P."/>
            <person name="Cleave R."/>
            <person name="Magrath M.J.L."/>
            <person name="Mikheyev A.S."/>
        </authorList>
    </citation>
    <scope>NUCLEOTIDE SEQUENCE [LARGE SCALE GENOMIC DNA]</scope>
    <source>
        <strain evidence="2">Daus_M_001</strain>
        <tissue evidence="2">Leg muscle</tissue>
    </source>
</reference>
<name>A0ABQ9HXC9_9NEOP</name>
<evidence type="ECO:0000313" key="3">
    <source>
        <dbReference type="Proteomes" id="UP001159363"/>
    </source>
</evidence>
<evidence type="ECO:0000256" key="1">
    <source>
        <dbReference type="SAM" id="MobiDB-lite"/>
    </source>
</evidence>
<gene>
    <name evidence="2" type="ORF">PR048_008531</name>
</gene>
<evidence type="ECO:0000313" key="2">
    <source>
        <dbReference type="EMBL" id="KAJ8889037.1"/>
    </source>
</evidence>
<accession>A0ABQ9HXC9</accession>
<comment type="caution">
    <text evidence="2">The sequence shown here is derived from an EMBL/GenBank/DDBJ whole genome shotgun (WGS) entry which is preliminary data.</text>
</comment>
<organism evidence="2 3">
    <name type="scientific">Dryococelus australis</name>
    <dbReference type="NCBI Taxonomy" id="614101"/>
    <lineage>
        <taxon>Eukaryota</taxon>
        <taxon>Metazoa</taxon>
        <taxon>Ecdysozoa</taxon>
        <taxon>Arthropoda</taxon>
        <taxon>Hexapoda</taxon>
        <taxon>Insecta</taxon>
        <taxon>Pterygota</taxon>
        <taxon>Neoptera</taxon>
        <taxon>Polyneoptera</taxon>
        <taxon>Phasmatodea</taxon>
        <taxon>Verophasmatodea</taxon>
        <taxon>Anareolatae</taxon>
        <taxon>Phasmatidae</taxon>
        <taxon>Eurycanthinae</taxon>
        <taxon>Dryococelus</taxon>
    </lineage>
</organism>
<keyword evidence="3" id="KW-1185">Reference proteome</keyword>
<protein>
    <submittedName>
        <fullName evidence="2">Uncharacterized protein</fullName>
    </submittedName>
</protein>
<feature type="region of interest" description="Disordered" evidence="1">
    <location>
        <begin position="1"/>
        <end position="30"/>
    </location>
</feature>
<sequence>MSRNHSPTRERGAPSPFTGLPTSRTHARTHAGVEVTITTLTLLKAGKLRAASLNKLLRGRVDPCYRSLANTMEKDAGSRGFWGVAFKWTHSKSHCWYFNHIDPQHRPKPRSRYWSQKFSLGCCDSHAQEEGRISDRGFIFLVTPADVETPLRPATAAESWTTLIRVVVHPSIRTLPNPFSALVVDAQLCRVLTPPFDVSTDRRPFQTYYTSPLLPSFQLRYAASSTAGYSYEYEDYGRGCDSVTYRFSVGGPCKPRVEPMRVIEVSVEQCRDERGKREIPEKTRRPTESFGTIPRCENL</sequence>
<dbReference type="EMBL" id="JARBHB010000003">
    <property type="protein sequence ID" value="KAJ8889037.1"/>
    <property type="molecule type" value="Genomic_DNA"/>
</dbReference>
<proteinExistence type="predicted"/>
<dbReference type="Proteomes" id="UP001159363">
    <property type="component" value="Chromosome 3"/>
</dbReference>